<evidence type="ECO:0000256" key="5">
    <source>
        <dbReference type="ARBA" id="ARBA00023270"/>
    </source>
</evidence>
<comment type="catalytic activity">
    <reaction evidence="6">
        <text>2-deoxy-D-ribose 5-phosphate = D-glyceraldehyde 3-phosphate + acetaldehyde</text>
        <dbReference type="Rhea" id="RHEA:12821"/>
        <dbReference type="ChEBI" id="CHEBI:15343"/>
        <dbReference type="ChEBI" id="CHEBI:59776"/>
        <dbReference type="ChEBI" id="CHEBI:62877"/>
        <dbReference type="EC" id="4.1.2.4"/>
    </reaction>
</comment>
<evidence type="ECO:0000313" key="8">
    <source>
        <dbReference type="EMBL" id="RCU45214.1"/>
    </source>
</evidence>
<dbReference type="InterPro" id="IPR013785">
    <property type="entry name" value="Aldolase_TIM"/>
</dbReference>
<evidence type="ECO:0000256" key="4">
    <source>
        <dbReference type="ARBA" id="ARBA00023239"/>
    </source>
</evidence>
<dbReference type="Proteomes" id="UP000252558">
    <property type="component" value="Unassembled WGS sequence"/>
</dbReference>
<comment type="caution">
    <text evidence="8">The sequence shown here is derived from an EMBL/GenBank/DDBJ whole genome shotgun (WGS) entry which is preliminary data.</text>
</comment>
<dbReference type="EMBL" id="QPID01000011">
    <property type="protein sequence ID" value="RCU45214.1"/>
    <property type="molecule type" value="Genomic_DNA"/>
</dbReference>
<dbReference type="PIRSF" id="PIRSF001357">
    <property type="entry name" value="DeoC"/>
    <property type="match status" value="1"/>
</dbReference>
<evidence type="ECO:0000313" key="9">
    <source>
        <dbReference type="Proteomes" id="UP000252558"/>
    </source>
</evidence>
<dbReference type="OrthoDB" id="6579831at2"/>
<evidence type="ECO:0000256" key="6">
    <source>
        <dbReference type="ARBA" id="ARBA00048791"/>
    </source>
</evidence>
<protein>
    <recommendedName>
        <fullName evidence="3 7">Deoxyribose-phosphate aldolase</fullName>
        <ecNumber evidence="3 7">4.1.2.4</ecNumber>
    </recommendedName>
</protein>
<dbReference type="InterPro" id="IPR011343">
    <property type="entry name" value="DeoC"/>
</dbReference>
<evidence type="ECO:0000256" key="7">
    <source>
        <dbReference type="NCBIfam" id="TIGR00126"/>
    </source>
</evidence>
<organism evidence="8 9">
    <name type="scientific">Corallincola holothuriorum</name>
    <dbReference type="NCBI Taxonomy" id="2282215"/>
    <lineage>
        <taxon>Bacteria</taxon>
        <taxon>Pseudomonadati</taxon>
        <taxon>Pseudomonadota</taxon>
        <taxon>Gammaproteobacteria</taxon>
        <taxon>Alteromonadales</taxon>
        <taxon>Psychromonadaceae</taxon>
        <taxon>Corallincola</taxon>
    </lineage>
</organism>
<dbReference type="Gene3D" id="3.20.20.70">
    <property type="entry name" value="Aldolase class I"/>
    <property type="match status" value="1"/>
</dbReference>
<dbReference type="GO" id="GO:0004139">
    <property type="term" value="F:deoxyribose-phosphate aldolase activity"/>
    <property type="evidence" value="ECO:0007669"/>
    <property type="project" value="UniProtKB-UniRule"/>
</dbReference>
<dbReference type="NCBIfam" id="TIGR00126">
    <property type="entry name" value="deoC"/>
    <property type="match status" value="1"/>
</dbReference>
<accession>A0A368N6P2</accession>
<evidence type="ECO:0000256" key="3">
    <source>
        <dbReference type="ARBA" id="ARBA00012515"/>
    </source>
</evidence>
<dbReference type="CDD" id="cd00959">
    <property type="entry name" value="DeoC"/>
    <property type="match status" value="1"/>
</dbReference>
<name>A0A368N6P2_9GAMM</name>
<proteinExistence type="inferred from homology"/>
<gene>
    <name evidence="8" type="primary">deoC</name>
    <name evidence="8" type="ORF">DU002_15945</name>
</gene>
<dbReference type="GO" id="GO:0016052">
    <property type="term" value="P:carbohydrate catabolic process"/>
    <property type="evidence" value="ECO:0007669"/>
    <property type="project" value="TreeGrafter"/>
</dbReference>
<dbReference type="Pfam" id="PF01791">
    <property type="entry name" value="DeoC"/>
    <property type="match status" value="1"/>
</dbReference>
<dbReference type="SUPFAM" id="SSF51569">
    <property type="entry name" value="Aldolase"/>
    <property type="match status" value="1"/>
</dbReference>
<sequence>MDFTSLNQDDDESAITQLCHDSRIELDSGDLLNVAALCVYPRWVSLAKQLRPDNQTRIATVANFPAGDAKPATVMHEVSAALEAGADEIDLVIPYRAVMAGQWWLAAALVKSVRRLNEACVLKVIIESGELQDVSLVRTASQLALDEGADFIKTSTGKVAVNATLEAAKVMLECIRDHGNVAGFKAAGGIRTMAEASDYYELVKQTLGADALTAKRFRLGASSLRQSLLQQMHTDGVLNDTQGAVTQTGEY</sequence>
<comment type="similarity">
    <text evidence="2">Belongs to the DeoC/FbaB aldolase family. DeoC type 2 subfamily.</text>
</comment>
<comment type="pathway">
    <text evidence="1">Carbohydrate degradation; 2-deoxy-D-ribose 1-phosphate degradation; D-glyceraldehyde 3-phosphate and acetaldehyde from 2-deoxy-alpha-D-ribose 1-phosphate: step 2/2.</text>
</comment>
<keyword evidence="9" id="KW-1185">Reference proteome</keyword>
<dbReference type="PANTHER" id="PTHR10889">
    <property type="entry name" value="DEOXYRIBOSE-PHOSPHATE ALDOLASE"/>
    <property type="match status" value="1"/>
</dbReference>
<dbReference type="AlphaFoldDB" id="A0A368N6P2"/>
<keyword evidence="5" id="KW-0704">Schiff base</keyword>
<reference evidence="8 9" key="1">
    <citation type="submission" date="2018-07" db="EMBL/GenBank/DDBJ databases">
        <title>Corallincola holothuriorum sp. nov., a new facultative anaerobe isolated from sea cucumber Apostichopus japonicus.</title>
        <authorList>
            <person name="Xia H."/>
        </authorList>
    </citation>
    <scope>NUCLEOTIDE SEQUENCE [LARGE SCALE GENOMIC DNA]</scope>
    <source>
        <strain evidence="8 9">C4</strain>
    </source>
</reference>
<dbReference type="SMART" id="SM01133">
    <property type="entry name" value="DeoC"/>
    <property type="match status" value="1"/>
</dbReference>
<dbReference type="PANTHER" id="PTHR10889:SF3">
    <property type="entry name" value="DEOXYRIBOSE-PHOSPHATE ALDOLASE"/>
    <property type="match status" value="1"/>
</dbReference>
<evidence type="ECO:0000256" key="1">
    <source>
        <dbReference type="ARBA" id="ARBA00004816"/>
    </source>
</evidence>
<dbReference type="GO" id="GO:0009264">
    <property type="term" value="P:deoxyribonucleotide catabolic process"/>
    <property type="evidence" value="ECO:0007669"/>
    <property type="project" value="UniProtKB-UniRule"/>
</dbReference>
<dbReference type="GO" id="GO:0005737">
    <property type="term" value="C:cytoplasm"/>
    <property type="evidence" value="ECO:0007669"/>
    <property type="project" value="InterPro"/>
</dbReference>
<dbReference type="EC" id="4.1.2.4" evidence="3 7"/>
<keyword evidence="4 8" id="KW-0456">Lyase</keyword>
<evidence type="ECO:0000256" key="2">
    <source>
        <dbReference type="ARBA" id="ARBA00009473"/>
    </source>
</evidence>
<dbReference type="InterPro" id="IPR002915">
    <property type="entry name" value="DeoC/FbaB/LacD_aldolase"/>
</dbReference>